<gene>
    <name evidence="1" type="ORF">F5147DRAFT_652897</name>
</gene>
<proteinExistence type="predicted"/>
<evidence type="ECO:0000313" key="2">
    <source>
        <dbReference type="Proteomes" id="UP000823399"/>
    </source>
</evidence>
<comment type="caution">
    <text evidence="1">The sequence shown here is derived from an EMBL/GenBank/DDBJ whole genome shotgun (WGS) entry which is preliminary data.</text>
</comment>
<evidence type="ECO:0000313" key="1">
    <source>
        <dbReference type="EMBL" id="KAG2108169.1"/>
    </source>
</evidence>
<dbReference type="RefSeq" id="XP_041292688.1">
    <property type="nucleotide sequence ID" value="XM_041433690.1"/>
</dbReference>
<accession>A0A9P7JTL3</accession>
<name>A0A9P7JTL3_9AGAM</name>
<reference evidence="1" key="1">
    <citation type="journal article" date="2020" name="New Phytol.">
        <title>Comparative genomics reveals dynamic genome evolution in host specialist ectomycorrhizal fungi.</title>
        <authorList>
            <person name="Lofgren L.A."/>
            <person name="Nguyen N.H."/>
            <person name="Vilgalys R."/>
            <person name="Ruytinx J."/>
            <person name="Liao H.L."/>
            <person name="Branco S."/>
            <person name="Kuo A."/>
            <person name="LaButti K."/>
            <person name="Lipzen A."/>
            <person name="Andreopoulos W."/>
            <person name="Pangilinan J."/>
            <person name="Riley R."/>
            <person name="Hundley H."/>
            <person name="Na H."/>
            <person name="Barry K."/>
            <person name="Grigoriev I.V."/>
            <person name="Stajich J.E."/>
            <person name="Kennedy P.G."/>
        </authorList>
    </citation>
    <scope>NUCLEOTIDE SEQUENCE</scope>
    <source>
        <strain evidence="1">FC423</strain>
    </source>
</reference>
<dbReference type="Proteomes" id="UP000823399">
    <property type="component" value="Unassembled WGS sequence"/>
</dbReference>
<organism evidence="1 2">
    <name type="scientific">Suillus discolor</name>
    <dbReference type="NCBI Taxonomy" id="1912936"/>
    <lineage>
        <taxon>Eukaryota</taxon>
        <taxon>Fungi</taxon>
        <taxon>Dikarya</taxon>
        <taxon>Basidiomycota</taxon>
        <taxon>Agaricomycotina</taxon>
        <taxon>Agaricomycetes</taxon>
        <taxon>Agaricomycetidae</taxon>
        <taxon>Boletales</taxon>
        <taxon>Suillineae</taxon>
        <taxon>Suillaceae</taxon>
        <taxon>Suillus</taxon>
    </lineage>
</organism>
<protein>
    <submittedName>
        <fullName evidence="1">Uncharacterized protein</fullName>
    </submittedName>
</protein>
<keyword evidence="2" id="KW-1185">Reference proteome</keyword>
<dbReference type="AlphaFoldDB" id="A0A9P7JTL3"/>
<dbReference type="GeneID" id="64695949"/>
<sequence length="116" mass="13668">MKEGVPKLILQLQQQEARLQTWESLTEEEIQEAIKTAEEWNSQGVPPEVQIDIAKKKSKSMVYHFTNKMYKWAGMRVFVLAARKTEKYKAIVQGLIYSWRLYVLSRIMLYFPSIVI</sequence>
<dbReference type="OrthoDB" id="3155179at2759"/>
<dbReference type="EMBL" id="JABBWM010000028">
    <property type="protein sequence ID" value="KAG2108169.1"/>
    <property type="molecule type" value="Genomic_DNA"/>
</dbReference>